<dbReference type="AlphaFoldDB" id="A0A367JM70"/>
<dbReference type="InterPro" id="IPR000504">
    <property type="entry name" value="RRM_dom"/>
</dbReference>
<evidence type="ECO:0000256" key="1">
    <source>
        <dbReference type="ARBA" id="ARBA00022884"/>
    </source>
</evidence>
<feature type="domain" description="RRM" evidence="3">
    <location>
        <begin position="197"/>
        <end position="275"/>
    </location>
</feature>
<dbReference type="Gene3D" id="3.30.70.330">
    <property type="match status" value="2"/>
</dbReference>
<name>A0A367JM70_RHIST</name>
<organism evidence="4 5">
    <name type="scientific">Rhizopus stolonifer</name>
    <name type="common">Rhizopus nigricans</name>
    <dbReference type="NCBI Taxonomy" id="4846"/>
    <lineage>
        <taxon>Eukaryota</taxon>
        <taxon>Fungi</taxon>
        <taxon>Fungi incertae sedis</taxon>
        <taxon>Mucoromycota</taxon>
        <taxon>Mucoromycotina</taxon>
        <taxon>Mucoromycetes</taxon>
        <taxon>Mucorales</taxon>
        <taxon>Mucorineae</taxon>
        <taxon>Rhizopodaceae</taxon>
        <taxon>Rhizopus</taxon>
    </lineage>
</organism>
<evidence type="ECO:0000256" key="2">
    <source>
        <dbReference type="PROSITE-ProRule" id="PRU00176"/>
    </source>
</evidence>
<dbReference type="InterPro" id="IPR003954">
    <property type="entry name" value="RRM_euk-type"/>
</dbReference>
<dbReference type="CDD" id="cd00590">
    <property type="entry name" value="RRM_SF"/>
    <property type="match status" value="2"/>
</dbReference>
<accession>A0A367JM70</accession>
<dbReference type="PROSITE" id="PS50102">
    <property type="entry name" value="RRM"/>
    <property type="match status" value="2"/>
</dbReference>
<dbReference type="SMART" id="SM00360">
    <property type="entry name" value="RRM"/>
    <property type="match status" value="3"/>
</dbReference>
<dbReference type="OrthoDB" id="410044at2759"/>
<reference evidence="4 5" key="1">
    <citation type="journal article" date="2018" name="G3 (Bethesda)">
        <title>Phylogenetic and Phylogenomic Definition of Rhizopus Species.</title>
        <authorList>
            <person name="Gryganskyi A.P."/>
            <person name="Golan J."/>
            <person name="Dolatabadi S."/>
            <person name="Mondo S."/>
            <person name="Robb S."/>
            <person name="Idnurm A."/>
            <person name="Muszewska A."/>
            <person name="Steczkiewicz K."/>
            <person name="Masonjones S."/>
            <person name="Liao H.L."/>
            <person name="Gajdeczka M.T."/>
            <person name="Anike F."/>
            <person name="Vuek A."/>
            <person name="Anishchenko I.M."/>
            <person name="Voigt K."/>
            <person name="de Hoog G.S."/>
            <person name="Smith M.E."/>
            <person name="Heitman J."/>
            <person name="Vilgalys R."/>
            <person name="Stajich J.E."/>
        </authorList>
    </citation>
    <scope>NUCLEOTIDE SEQUENCE [LARGE SCALE GENOMIC DNA]</scope>
    <source>
        <strain evidence="4 5">LSU 92-RS-03</strain>
    </source>
</reference>
<protein>
    <recommendedName>
        <fullName evidence="3">RRM domain-containing protein</fullName>
    </recommendedName>
</protein>
<dbReference type="Pfam" id="PF00076">
    <property type="entry name" value="RRM_1"/>
    <property type="match status" value="2"/>
</dbReference>
<evidence type="ECO:0000313" key="5">
    <source>
        <dbReference type="Proteomes" id="UP000253551"/>
    </source>
</evidence>
<keyword evidence="5" id="KW-1185">Reference proteome</keyword>
<dbReference type="SMART" id="SM00361">
    <property type="entry name" value="RRM_1"/>
    <property type="match status" value="2"/>
</dbReference>
<dbReference type="SUPFAM" id="SSF54928">
    <property type="entry name" value="RNA-binding domain, RBD"/>
    <property type="match status" value="2"/>
</dbReference>
<keyword evidence="1 2" id="KW-0694">RNA-binding</keyword>
<evidence type="ECO:0000313" key="4">
    <source>
        <dbReference type="EMBL" id="RCH91026.1"/>
    </source>
</evidence>
<dbReference type="InterPro" id="IPR035979">
    <property type="entry name" value="RBD_domain_sf"/>
</dbReference>
<sequence>MSNDNLAQTNKSFQVKKGNPAACIFVASLNKVVQDDELNRSVFNQFKKWGRLLNVKVLRDWQGRPYAFVQFESVEDSQKALQESQGMLLNGRNIRCETARVNRTLCLVSDIFPFDESYLRSRLAVFGEIENVFVPPHHLSNSYSAFVKFHYRDDAILAFVTLKGPGFPHPWLVHWTSNVDMNNISFIMNQQNFVDKQWIFIGNLTESMTEESLAKLFCHYGTIAYIQIIRKSHENSKRVFAFIRYQRESEAMAAIQHENGKLFQNCKLYVSFRKYSLRQTHQFINQTHVYNPYYMLTNSTETTPSNKDVSQTLPLEYCYSPYGYYMDNHSPVYYVYPNQY</sequence>
<gene>
    <name evidence="4" type="ORF">CU098_007604</name>
</gene>
<dbReference type="STRING" id="4846.A0A367JM70"/>
<proteinExistence type="predicted"/>
<dbReference type="PANTHER" id="PTHR10352">
    <property type="entry name" value="EUKARYOTIC TRANSLATION INITIATION FACTOR 3 SUBUNIT G"/>
    <property type="match status" value="1"/>
</dbReference>
<feature type="domain" description="RRM" evidence="3">
    <location>
        <begin position="22"/>
        <end position="101"/>
    </location>
</feature>
<dbReference type="Proteomes" id="UP000253551">
    <property type="component" value="Unassembled WGS sequence"/>
</dbReference>
<dbReference type="InterPro" id="IPR012677">
    <property type="entry name" value="Nucleotide-bd_a/b_plait_sf"/>
</dbReference>
<comment type="caution">
    <text evidence="4">The sequence shown here is derived from an EMBL/GenBank/DDBJ whole genome shotgun (WGS) entry which is preliminary data.</text>
</comment>
<dbReference type="GO" id="GO:0003723">
    <property type="term" value="F:RNA binding"/>
    <property type="evidence" value="ECO:0007669"/>
    <property type="project" value="UniProtKB-UniRule"/>
</dbReference>
<dbReference type="EMBL" id="PJQM01003059">
    <property type="protein sequence ID" value="RCH91026.1"/>
    <property type="molecule type" value="Genomic_DNA"/>
</dbReference>
<evidence type="ECO:0000259" key="3">
    <source>
        <dbReference type="PROSITE" id="PS50102"/>
    </source>
</evidence>